<keyword evidence="5 12" id="KW-0633">Potassium transport</keyword>
<evidence type="ECO:0000256" key="9">
    <source>
        <dbReference type="ARBA" id="ARBA00022989"/>
    </source>
</evidence>
<dbReference type="InterPro" id="IPR003855">
    <property type="entry name" value="K+_transporter"/>
</dbReference>
<dbReference type="Proteomes" id="UP000197424">
    <property type="component" value="Chromosome"/>
</dbReference>
<evidence type="ECO:0000259" key="13">
    <source>
        <dbReference type="Pfam" id="PF02705"/>
    </source>
</evidence>
<evidence type="ECO:0000256" key="5">
    <source>
        <dbReference type="ARBA" id="ARBA00022538"/>
    </source>
</evidence>
<evidence type="ECO:0000256" key="6">
    <source>
        <dbReference type="ARBA" id="ARBA00022692"/>
    </source>
</evidence>
<sequence length="623" mass="67810">MNEESKPQRPWALALAAMGVVYGDIGTSPLYAFKAAFAGHNGFVPDQLHVLAALSMLFWSVLIIISLKYMLLVLRFDNNGEGGALALAARVQQLAGRHRHLAALGLGLGILGATLFFGDAMITPAISVLSAIEGLSVAAPAMSPFILPLTLLILVGLFSIQRFGTGRVGRLFGPVMLVWFAVLALLGIWSIAQTPVVLLALSPTFALAFALDSPGSAFVLLSAVFLAMTGGEALYADMGHFGRRPIRLAWFSMVWPALMLNYFGQGAFVLRTPAAVNHPFFELAPAMLQLPLVILAALATVIASQATIAGVFSMTTQASRLGYLPPFVLKYTSATERGQIYLPGINWLLMVAVMALVLGFRSSGSLASAYGIAVSGAMNLTTLMSMLLVLLLFQGARRTWLLLALLALWSYELLFLGSNLGKFFSGGWLPLLVAALLYALMTSWKRGMDSIANQRRTAALPLQRFVADPPDVIRVPGTAIYLSGHYDTLPAVLQQNLKHYHCLHQTLVILHVESQPIPFVAADEHIRIEQLAGRFWRVRLRYGFREEPDVPASLMQDKDMRILLEAGDASFFLGRVAEMEKLAGVPIWRRALFHWLARQGQGQAVFYRLPADRVVIVGTQAAV</sequence>
<feature type="transmembrane region" description="Helical" evidence="12">
    <location>
        <begin position="171"/>
        <end position="192"/>
    </location>
</feature>
<dbReference type="Pfam" id="PF02705">
    <property type="entry name" value="K_trans"/>
    <property type="match status" value="1"/>
</dbReference>
<feature type="transmembrane region" description="Helical" evidence="12">
    <location>
        <begin position="372"/>
        <end position="393"/>
    </location>
</feature>
<feature type="transmembrane region" description="Helical" evidence="12">
    <location>
        <begin position="248"/>
        <end position="270"/>
    </location>
</feature>
<evidence type="ECO:0000256" key="8">
    <source>
        <dbReference type="ARBA" id="ARBA00022958"/>
    </source>
</evidence>
<feature type="transmembrane region" description="Helical" evidence="12">
    <location>
        <begin position="137"/>
        <end position="159"/>
    </location>
</feature>
<evidence type="ECO:0000256" key="1">
    <source>
        <dbReference type="ARBA" id="ARBA00004141"/>
    </source>
</evidence>
<keyword evidence="7 12" id="KW-0769">Symport</keyword>
<evidence type="ECO:0000256" key="12">
    <source>
        <dbReference type="HAMAP-Rule" id="MF_01522"/>
    </source>
</evidence>
<evidence type="ECO:0000313" key="16">
    <source>
        <dbReference type="Proteomes" id="UP000197424"/>
    </source>
</evidence>
<comment type="subcellular location">
    <subcellularLocation>
        <location evidence="12">Cell membrane</location>
        <topology evidence="12">Multi-pass membrane protein</topology>
    </subcellularLocation>
    <subcellularLocation>
        <location evidence="1">Membrane</location>
        <topology evidence="1">Multi-pass membrane protein</topology>
    </subcellularLocation>
</comment>
<evidence type="ECO:0000256" key="2">
    <source>
        <dbReference type="ARBA" id="ARBA00007019"/>
    </source>
</evidence>
<dbReference type="InterPro" id="IPR053952">
    <property type="entry name" value="K_trans_C"/>
</dbReference>
<feature type="domain" description="K+ potassium transporter C-terminal" evidence="14">
    <location>
        <begin position="476"/>
        <end position="621"/>
    </location>
</feature>
<evidence type="ECO:0000256" key="3">
    <source>
        <dbReference type="ARBA" id="ARBA00022448"/>
    </source>
</evidence>
<proteinExistence type="inferred from homology"/>
<evidence type="ECO:0000256" key="11">
    <source>
        <dbReference type="ARBA" id="ARBA00023136"/>
    </source>
</evidence>
<evidence type="ECO:0000256" key="7">
    <source>
        <dbReference type="ARBA" id="ARBA00022847"/>
    </source>
</evidence>
<evidence type="ECO:0000313" key="15">
    <source>
        <dbReference type="EMBL" id="ASJ24683.1"/>
    </source>
</evidence>
<dbReference type="PANTHER" id="PTHR30540:SF79">
    <property type="entry name" value="LOW AFFINITY POTASSIUM TRANSPORT SYSTEM PROTEIN KUP"/>
    <property type="match status" value="1"/>
</dbReference>
<feature type="transmembrane region" description="Helical" evidence="12">
    <location>
        <begin position="423"/>
        <end position="441"/>
    </location>
</feature>
<dbReference type="GO" id="GO:0015079">
    <property type="term" value="F:potassium ion transmembrane transporter activity"/>
    <property type="evidence" value="ECO:0007669"/>
    <property type="project" value="UniProtKB-UniRule"/>
</dbReference>
<dbReference type="InterPro" id="IPR053951">
    <property type="entry name" value="K_trans_N"/>
</dbReference>
<feature type="transmembrane region" description="Helical" evidence="12">
    <location>
        <begin position="400"/>
        <end position="417"/>
    </location>
</feature>
<keyword evidence="8 12" id="KW-0630">Potassium</keyword>
<evidence type="ECO:0000256" key="4">
    <source>
        <dbReference type="ARBA" id="ARBA00022475"/>
    </source>
</evidence>
<name>A0A248LKI8_9NEIS</name>
<dbReference type="GO" id="GO:0005886">
    <property type="term" value="C:plasma membrane"/>
    <property type="evidence" value="ECO:0007669"/>
    <property type="project" value="UniProtKB-SubCell"/>
</dbReference>
<comment type="catalytic activity">
    <reaction evidence="12">
        <text>K(+)(in) + H(+)(in) = K(+)(out) + H(+)(out)</text>
        <dbReference type="Rhea" id="RHEA:28490"/>
        <dbReference type="ChEBI" id="CHEBI:15378"/>
        <dbReference type="ChEBI" id="CHEBI:29103"/>
    </reaction>
</comment>
<dbReference type="PANTHER" id="PTHR30540">
    <property type="entry name" value="OSMOTIC STRESS POTASSIUM TRANSPORTER"/>
    <property type="match status" value="1"/>
</dbReference>
<dbReference type="RefSeq" id="WP_088860876.1">
    <property type="nucleotide sequence ID" value="NZ_CP022115.1"/>
</dbReference>
<evidence type="ECO:0000259" key="14">
    <source>
        <dbReference type="Pfam" id="PF22776"/>
    </source>
</evidence>
<reference evidence="16" key="1">
    <citation type="submission" date="2017-06" db="EMBL/GenBank/DDBJ databases">
        <title>Whole genome sequence of Laribacter hongkongensis LHGZ1.</title>
        <authorList>
            <person name="Chen D."/>
            <person name="Wu H."/>
            <person name="Chen J."/>
        </authorList>
    </citation>
    <scope>NUCLEOTIDE SEQUENCE [LARGE SCALE GENOMIC DNA]</scope>
    <source>
        <strain evidence="16">LHGZ1</strain>
    </source>
</reference>
<dbReference type="Pfam" id="PF22776">
    <property type="entry name" value="K_trans_C"/>
    <property type="match status" value="1"/>
</dbReference>
<keyword evidence="3 12" id="KW-0813">Transport</keyword>
<comment type="similarity">
    <text evidence="2 12">Belongs to the HAK/KUP transporter (TC 2.A.72) family.</text>
</comment>
<dbReference type="OrthoDB" id="9805577at2"/>
<dbReference type="HAMAP" id="MF_01522">
    <property type="entry name" value="Kup"/>
    <property type="match status" value="1"/>
</dbReference>
<evidence type="ECO:0000256" key="10">
    <source>
        <dbReference type="ARBA" id="ARBA00023065"/>
    </source>
</evidence>
<dbReference type="AlphaFoldDB" id="A0A248LKI8"/>
<comment type="function">
    <text evidence="12">Transport of potassium into the cell. Likely operates as a K(+):H(+) symporter.</text>
</comment>
<feature type="transmembrane region" description="Helical" evidence="12">
    <location>
        <begin position="290"/>
        <end position="312"/>
    </location>
</feature>
<organism evidence="15 16">
    <name type="scientific">Laribacter hongkongensis</name>
    <dbReference type="NCBI Taxonomy" id="168471"/>
    <lineage>
        <taxon>Bacteria</taxon>
        <taxon>Pseudomonadati</taxon>
        <taxon>Pseudomonadota</taxon>
        <taxon>Betaproteobacteria</taxon>
        <taxon>Neisseriales</taxon>
        <taxon>Aquaspirillaceae</taxon>
        <taxon>Laribacter</taxon>
    </lineage>
</organism>
<feature type="transmembrane region" description="Helical" evidence="12">
    <location>
        <begin position="47"/>
        <end position="67"/>
    </location>
</feature>
<keyword evidence="6 12" id="KW-0812">Transmembrane</keyword>
<keyword evidence="10 12" id="KW-0406">Ion transport</keyword>
<keyword evidence="9 12" id="KW-1133">Transmembrane helix</keyword>
<keyword evidence="4 12" id="KW-1003">Cell membrane</keyword>
<dbReference type="InterPro" id="IPR023051">
    <property type="entry name" value="Kup"/>
</dbReference>
<feature type="domain" description="K+ potassium transporter integral membrane" evidence="13">
    <location>
        <begin position="13"/>
        <end position="467"/>
    </location>
</feature>
<protein>
    <recommendedName>
        <fullName evidence="12">Probable potassium transport system protein Kup</fullName>
    </recommendedName>
</protein>
<feature type="transmembrane region" description="Helical" evidence="12">
    <location>
        <begin position="204"/>
        <end position="227"/>
    </location>
</feature>
<gene>
    <name evidence="12 15" type="primary">kup</name>
    <name evidence="15" type="ORF">LHGZ1_1852</name>
</gene>
<feature type="transmembrane region" description="Helical" evidence="12">
    <location>
        <begin position="340"/>
        <end position="360"/>
    </location>
</feature>
<accession>A0A248LKI8</accession>
<dbReference type="EMBL" id="CP022115">
    <property type="protein sequence ID" value="ASJ24683.1"/>
    <property type="molecule type" value="Genomic_DNA"/>
</dbReference>
<dbReference type="GO" id="GO:0015293">
    <property type="term" value="F:symporter activity"/>
    <property type="evidence" value="ECO:0007669"/>
    <property type="project" value="UniProtKB-UniRule"/>
</dbReference>
<keyword evidence="11 12" id="KW-0472">Membrane</keyword>
<feature type="transmembrane region" description="Helical" evidence="12">
    <location>
        <begin position="100"/>
        <end position="117"/>
    </location>
</feature>